<protein>
    <recommendedName>
        <fullName evidence="4">Cupin</fullName>
    </recommendedName>
</protein>
<feature type="signal peptide" evidence="1">
    <location>
        <begin position="1"/>
        <end position="22"/>
    </location>
</feature>
<comment type="caution">
    <text evidence="2">The sequence shown here is derived from an EMBL/GenBank/DDBJ whole genome shotgun (WGS) entry which is preliminary data.</text>
</comment>
<dbReference type="Proteomes" id="UP000305539">
    <property type="component" value="Unassembled WGS sequence"/>
</dbReference>
<evidence type="ECO:0000313" key="2">
    <source>
        <dbReference type="EMBL" id="TKC92342.1"/>
    </source>
</evidence>
<keyword evidence="3" id="KW-1185">Reference proteome</keyword>
<evidence type="ECO:0000313" key="3">
    <source>
        <dbReference type="Proteomes" id="UP000305539"/>
    </source>
</evidence>
<evidence type="ECO:0008006" key="4">
    <source>
        <dbReference type="Google" id="ProtNLM"/>
    </source>
</evidence>
<sequence length="105" mass="11458">MYEKTWRPVFFMPIFVAGILLAEGGTASDVQAAVPGVTVTPLAHTTHSWDGGQYTHYPQGVPLVDVQRVYIPAHTVPPWHTHAVVNAVYLLSGVEGLPLRTLVKN</sequence>
<reference evidence="2 3" key="1">
    <citation type="submission" date="2019-04" db="EMBL/GenBank/DDBJ databases">
        <title>Trinickia sp. 7GSK02, isolated from subtropical forest soil.</title>
        <authorList>
            <person name="Gao Z.-H."/>
            <person name="Qiu L.-H."/>
        </authorList>
    </citation>
    <scope>NUCLEOTIDE SEQUENCE [LARGE SCALE GENOMIC DNA]</scope>
    <source>
        <strain evidence="2 3">7GSK02</strain>
    </source>
</reference>
<proteinExistence type="predicted"/>
<dbReference type="OrthoDB" id="287220at2"/>
<name>A0A4U1IF91_9BURK</name>
<dbReference type="RefSeq" id="WP_136892123.1">
    <property type="nucleotide sequence ID" value="NZ_SWJE01000001.1"/>
</dbReference>
<dbReference type="AlphaFoldDB" id="A0A4U1IF91"/>
<feature type="chain" id="PRO_5020695459" description="Cupin" evidence="1">
    <location>
        <begin position="23"/>
        <end position="105"/>
    </location>
</feature>
<evidence type="ECO:0000256" key="1">
    <source>
        <dbReference type="SAM" id="SignalP"/>
    </source>
</evidence>
<accession>A0A4U1IF91</accession>
<gene>
    <name evidence="2" type="ORF">FAZ69_01265</name>
</gene>
<keyword evidence="1" id="KW-0732">Signal</keyword>
<dbReference type="EMBL" id="SWJE01000001">
    <property type="protein sequence ID" value="TKC92342.1"/>
    <property type="molecule type" value="Genomic_DNA"/>
</dbReference>
<organism evidence="2 3">
    <name type="scientific">Trinickia terrae</name>
    <dbReference type="NCBI Taxonomy" id="2571161"/>
    <lineage>
        <taxon>Bacteria</taxon>
        <taxon>Pseudomonadati</taxon>
        <taxon>Pseudomonadota</taxon>
        <taxon>Betaproteobacteria</taxon>
        <taxon>Burkholderiales</taxon>
        <taxon>Burkholderiaceae</taxon>
        <taxon>Trinickia</taxon>
    </lineage>
</organism>